<dbReference type="SUPFAM" id="SSF56112">
    <property type="entry name" value="Protein kinase-like (PK-like)"/>
    <property type="match status" value="1"/>
</dbReference>
<dbReference type="EnsemblMetazoa" id="CJA13697.1">
    <property type="protein sequence ID" value="CJA13697.1"/>
    <property type="gene ID" value="WBGene00132901"/>
</dbReference>
<dbReference type="InterPro" id="IPR052239">
    <property type="entry name" value="Ser/Thr-specific_kinases"/>
</dbReference>
<dbReference type="GO" id="GO:0004674">
    <property type="term" value="F:protein serine/threonine kinase activity"/>
    <property type="evidence" value="ECO:0007669"/>
    <property type="project" value="UniProtKB-KW"/>
</dbReference>
<proteinExistence type="predicted"/>
<feature type="compositionally biased region" description="Basic and acidic residues" evidence="9">
    <location>
        <begin position="274"/>
        <end position="302"/>
    </location>
</feature>
<keyword evidence="2" id="KW-0723">Serine/threonine-protein kinase</keyword>
<dbReference type="PROSITE" id="PS50011">
    <property type="entry name" value="PROTEIN_KINASE_DOM"/>
    <property type="match status" value="1"/>
</dbReference>
<dbReference type="InterPro" id="IPR011009">
    <property type="entry name" value="Kinase-like_dom_sf"/>
</dbReference>
<reference evidence="12" key="1">
    <citation type="submission" date="2010-08" db="EMBL/GenBank/DDBJ databases">
        <authorList>
            <consortium name="Caenorhabditis japonica Sequencing Consortium"/>
            <person name="Wilson R.K."/>
        </authorList>
    </citation>
    <scope>NUCLEOTIDE SEQUENCE [LARGE SCALE GENOMIC DNA]</scope>
    <source>
        <strain evidence="12">DF5081</strain>
    </source>
</reference>
<feature type="region of interest" description="Disordered" evidence="9">
    <location>
        <begin position="262"/>
        <end position="302"/>
    </location>
</feature>
<keyword evidence="6" id="KW-0067">ATP-binding</keyword>
<evidence type="ECO:0000256" key="3">
    <source>
        <dbReference type="ARBA" id="ARBA00022679"/>
    </source>
</evidence>
<evidence type="ECO:0000256" key="5">
    <source>
        <dbReference type="ARBA" id="ARBA00022777"/>
    </source>
</evidence>
<dbReference type="EC" id="2.7.11.1" evidence="1"/>
<reference evidence="11" key="2">
    <citation type="submission" date="2022-06" db="UniProtKB">
        <authorList>
            <consortium name="EnsemblMetazoa"/>
        </authorList>
    </citation>
    <scope>IDENTIFICATION</scope>
    <source>
        <strain evidence="11">DF5081</strain>
    </source>
</reference>
<name>A0A8R1DW39_CAEJA</name>
<dbReference type="InterPro" id="IPR000719">
    <property type="entry name" value="Prot_kinase_dom"/>
</dbReference>
<dbReference type="Pfam" id="PF00069">
    <property type="entry name" value="Pkinase"/>
    <property type="match status" value="1"/>
</dbReference>
<sequence length="302" mass="34567">MEVDPGGGKKTMIVKKMVAFTKREEKRVKLEAELYEKLKNNEFVIAMIAHIVEENVTHYFLFDRYSMNFSEYLEKMKEEKKIVNELKHLQFFCGIVSAIEELNDYGYAHLDIKPANILKTGDTIKLIDFGSATKMPLEIQTSADHRKYREDAEELCSMMYRAPELFSCEIGSTLTTAVDVWSLGICLYEFFYLENPFQKVYEQGGSIALATQSPQMIKFDQGGTVSRKINNLIKSVLAVNPISRPSAGDLRKTVENMIQSWEEDDTSDAPNIEGKGDVPAHEITDEEFDRAMREQITNRELL</sequence>
<evidence type="ECO:0000313" key="11">
    <source>
        <dbReference type="EnsemblMetazoa" id="CJA13697.1"/>
    </source>
</evidence>
<evidence type="ECO:0000256" key="9">
    <source>
        <dbReference type="SAM" id="MobiDB-lite"/>
    </source>
</evidence>
<evidence type="ECO:0000256" key="6">
    <source>
        <dbReference type="ARBA" id="ARBA00022840"/>
    </source>
</evidence>
<dbReference type="GO" id="GO:0005794">
    <property type="term" value="C:Golgi apparatus"/>
    <property type="evidence" value="ECO:0007669"/>
    <property type="project" value="TreeGrafter"/>
</dbReference>
<dbReference type="SMART" id="SM00220">
    <property type="entry name" value="S_TKc"/>
    <property type="match status" value="1"/>
</dbReference>
<feature type="domain" description="Protein kinase" evidence="10">
    <location>
        <begin position="1"/>
        <end position="258"/>
    </location>
</feature>
<protein>
    <recommendedName>
        <fullName evidence="1">non-specific serine/threonine protein kinase</fullName>
        <ecNumber evidence="1">2.7.11.1</ecNumber>
    </recommendedName>
</protein>
<organism evidence="11 12">
    <name type="scientific">Caenorhabditis japonica</name>
    <dbReference type="NCBI Taxonomy" id="281687"/>
    <lineage>
        <taxon>Eukaryota</taxon>
        <taxon>Metazoa</taxon>
        <taxon>Ecdysozoa</taxon>
        <taxon>Nematoda</taxon>
        <taxon>Chromadorea</taxon>
        <taxon>Rhabditida</taxon>
        <taxon>Rhabditina</taxon>
        <taxon>Rhabditomorpha</taxon>
        <taxon>Rhabditoidea</taxon>
        <taxon>Rhabditidae</taxon>
        <taxon>Peloderinae</taxon>
        <taxon>Caenorhabditis</taxon>
    </lineage>
</organism>
<evidence type="ECO:0000259" key="10">
    <source>
        <dbReference type="PROSITE" id="PS50011"/>
    </source>
</evidence>
<evidence type="ECO:0000256" key="1">
    <source>
        <dbReference type="ARBA" id="ARBA00012513"/>
    </source>
</evidence>
<accession>A0A8R1DW39</accession>
<evidence type="ECO:0000256" key="4">
    <source>
        <dbReference type="ARBA" id="ARBA00022741"/>
    </source>
</evidence>
<comment type="catalytic activity">
    <reaction evidence="7">
        <text>L-threonyl-[protein] + ATP = O-phospho-L-threonyl-[protein] + ADP + H(+)</text>
        <dbReference type="Rhea" id="RHEA:46608"/>
        <dbReference type="Rhea" id="RHEA-COMP:11060"/>
        <dbReference type="Rhea" id="RHEA-COMP:11605"/>
        <dbReference type="ChEBI" id="CHEBI:15378"/>
        <dbReference type="ChEBI" id="CHEBI:30013"/>
        <dbReference type="ChEBI" id="CHEBI:30616"/>
        <dbReference type="ChEBI" id="CHEBI:61977"/>
        <dbReference type="ChEBI" id="CHEBI:456216"/>
        <dbReference type="EC" id="2.7.11.1"/>
    </reaction>
</comment>
<dbReference type="GO" id="GO:0005524">
    <property type="term" value="F:ATP binding"/>
    <property type="evidence" value="ECO:0007669"/>
    <property type="project" value="UniProtKB-KW"/>
</dbReference>
<evidence type="ECO:0000256" key="8">
    <source>
        <dbReference type="ARBA" id="ARBA00048679"/>
    </source>
</evidence>
<keyword evidence="3" id="KW-0808">Transferase</keyword>
<dbReference type="Gene3D" id="1.10.510.10">
    <property type="entry name" value="Transferase(Phosphotransferase) domain 1"/>
    <property type="match status" value="1"/>
</dbReference>
<evidence type="ECO:0000313" key="12">
    <source>
        <dbReference type="Proteomes" id="UP000005237"/>
    </source>
</evidence>
<evidence type="ECO:0000256" key="7">
    <source>
        <dbReference type="ARBA" id="ARBA00047899"/>
    </source>
</evidence>
<dbReference type="Proteomes" id="UP000005237">
    <property type="component" value="Unassembled WGS sequence"/>
</dbReference>
<evidence type="ECO:0000256" key="2">
    <source>
        <dbReference type="ARBA" id="ARBA00022527"/>
    </source>
</evidence>
<keyword evidence="12" id="KW-1185">Reference proteome</keyword>
<comment type="catalytic activity">
    <reaction evidence="8">
        <text>L-seryl-[protein] + ATP = O-phospho-L-seryl-[protein] + ADP + H(+)</text>
        <dbReference type="Rhea" id="RHEA:17989"/>
        <dbReference type="Rhea" id="RHEA-COMP:9863"/>
        <dbReference type="Rhea" id="RHEA-COMP:11604"/>
        <dbReference type="ChEBI" id="CHEBI:15378"/>
        <dbReference type="ChEBI" id="CHEBI:29999"/>
        <dbReference type="ChEBI" id="CHEBI:30616"/>
        <dbReference type="ChEBI" id="CHEBI:83421"/>
        <dbReference type="ChEBI" id="CHEBI:456216"/>
        <dbReference type="EC" id="2.7.11.1"/>
    </reaction>
</comment>
<dbReference type="PANTHER" id="PTHR45998:SF2">
    <property type="entry name" value="SERINE_THREONINE-PROTEIN KINASE 16"/>
    <property type="match status" value="1"/>
</dbReference>
<keyword evidence="4" id="KW-0547">Nucleotide-binding</keyword>
<dbReference type="PANTHER" id="PTHR45998">
    <property type="entry name" value="SERINE/THREONINE-PROTEIN KINASE 16"/>
    <property type="match status" value="1"/>
</dbReference>
<keyword evidence="5" id="KW-0418">Kinase</keyword>
<dbReference type="AlphaFoldDB" id="A0A8R1DW39"/>